<feature type="region of interest" description="Disordered" evidence="1">
    <location>
        <begin position="129"/>
        <end position="177"/>
    </location>
</feature>
<proteinExistence type="predicted"/>
<accession>A0A1E7W6B5</accession>
<dbReference type="EMBL" id="LROM01000152">
    <property type="protein sequence ID" value="OEZ91523.1"/>
    <property type="molecule type" value="Genomic_DNA"/>
</dbReference>
<dbReference type="Proteomes" id="UP000175989">
    <property type="component" value="Unassembled WGS sequence"/>
</dbReference>
<evidence type="ECO:0000256" key="1">
    <source>
        <dbReference type="SAM" id="MobiDB-lite"/>
    </source>
</evidence>
<keyword evidence="3" id="KW-1185">Reference proteome</keyword>
<evidence type="ECO:0000313" key="2">
    <source>
        <dbReference type="EMBL" id="OEZ91523.1"/>
    </source>
</evidence>
<name>A0A1E7W6B5_9BURK</name>
<evidence type="ECO:0000313" key="3">
    <source>
        <dbReference type="Proteomes" id="UP000175989"/>
    </source>
</evidence>
<organism evidence="2 3">
    <name type="scientific">Duganella phyllosphaerae</name>
    <dbReference type="NCBI Taxonomy" id="762836"/>
    <lineage>
        <taxon>Bacteria</taxon>
        <taxon>Pseudomonadati</taxon>
        <taxon>Pseudomonadota</taxon>
        <taxon>Betaproteobacteria</taxon>
        <taxon>Burkholderiales</taxon>
        <taxon>Oxalobacteraceae</taxon>
        <taxon>Telluria group</taxon>
        <taxon>Duganella</taxon>
    </lineage>
</organism>
<feature type="compositionally biased region" description="Basic and acidic residues" evidence="1">
    <location>
        <begin position="145"/>
        <end position="154"/>
    </location>
</feature>
<protein>
    <submittedName>
        <fullName evidence="2">Uncharacterized protein</fullName>
    </submittedName>
</protein>
<gene>
    <name evidence="2" type="ORF">DUPY_51350</name>
</gene>
<sequence length="202" mass="21856">MRSPNEKSMALGGRNVKTSGNLIKVSDCFLLNFLGALRAKDSPWVSRSEQANTVSENISGGNEFGGDIAGQNHQGQYLVIGPQICFGDLFRHLLISETLNLGTRQTVFHILNKFQRRCNPKLQGRGSYCSSRGLLPNTSSLGSGREPDGSDQRTNRSNCARPGSTVGGSYRRGAIQRRSEVAKEEASACGSEAAASNFKYSH</sequence>
<comment type="caution">
    <text evidence="2">The sequence shown here is derived from an EMBL/GenBank/DDBJ whole genome shotgun (WGS) entry which is preliminary data.</text>
</comment>
<dbReference type="AlphaFoldDB" id="A0A1E7W6B5"/>
<reference evidence="3" key="1">
    <citation type="journal article" date="2016" name="Front. Microbiol.">
        <title>Molecular Keys to the Janthinobacterium and Duganella spp. Interaction with the Plant Pathogen Fusarium graminearum.</title>
        <authorList>
            <person name="Haack F.S."/>
            <person name="Poehlein A."/>
            <person name="Kroger C."/>
            <person name="Voigt C.A."/>
            <person name="Piepenbring M."/>
            <person name="Bode H.B."/>
            <person name="Daniel R."/>
            <person name="Schafer W."/>
            <person name="Streit W.R."/>
        </authorList>
    </citation>
    <scope>NUCLEOTIDE SEQUENCE [LARGE SCALE GENOMIC DNA]</scope>
    <source>
        <strain evidence="3">T54</strain>
    </source>
</reference>